<dbReference type="Pfam" id="PF15463">
    <property type="entry name" value="ECM11"/>
    <property type="match status" value="1"/>
</dbReference>
<keyword evidence="5" id="KW-1185">Reference proteome</keyword>
<feature type="region of interest" description="Disordered" evidence="2">
    <location>
        <begin position="110"/>
        <end position="191"/>
    </location>
</feature>
<accession>A0AAE0I688</accession>
<protein>
    <submittedName>
        <fullName evidence="4">Extracellular mutant protein 11-domain-containing protein</fullName>
    </submittedName>
</protein>
<feature type="compositionally biased region" description="Basic and acidic residues" evidence="2">
    <location>
        <begin position="269"/>
        <end position="281"/>
    </location>
</feature>
<reference evidence="4" key="1">
    <citation type="journal article" date="2023" name="Mol. Phylogenet. Evol.">
        <title>Genome-scale phylogeny and comparative genomics of the fungal order Sordariales.</title>
        <authorList>
            <person name="Hensen N."/>
            <person name="Bonometti L."/>
            <person name="Westerberg I."/>
            <person name="Brannstrom I.O."/>
            <person name="Guillou S."/>
            <person name="Cros-Aarteil S."/>
            <person name="Calhoun S."/>
            <person name="Haridas S."/>
            <person name="Kuo A."/>
            <person name="Mondo S."/>
            <person name="Pangilinan J."/>
            <person name="Riley R."/>
            <person name="LaButti K."/>
            <person name="Andreopoulos B."/>
            <person name="Lipzen A."/>
            <person name="Chen C."/>
            <person name="Yan M."/>
            <person name="Daum C."/>
            <person name="Ng V."/>
            <person name="Clum A."/>
            <person name="Steindorff A."/>
            <person name="Ohm R.A."/>
            <person name="Martin F."/>
            <person name="Silar P."/>
            <person name="Natvig D.O."/>
            <person name="Lalanne C."/>
            <person name="Gautier V."/>
            <person name="Ament-Velasquez S.L."/>
            <person name="Kruys A."/>
            <person name="Hutchinson M.I."/>
            <person name="Powell A.J."/>
            <person name="Barry K."/>
            <person name="Miller A.N."/>
            <person name="Grigoriev I.V."/>
            <person name="Debuchy R."/>
            <person name="Gladieux P."/>
            <person name="Hiltunen Thoren M."/>
            <person name="Johannesson H."/>
        </authorList>
    </citation>
    <scope>NUCLEOTIDE SEQUENCE</scope>
    <source>
        <strain evidence="4">CBS 118394</strain>
    </source>
</reference>
<dbReference type="GO" id="GO:0017025">
    <property type="term" value="F:TBP-class protein binding"/>
    <property type="evidence" value="ECO:0007669"/>
    <property type="project" value="TreeGrafter"/>
</dbReference>
<keyword evidence="1" id="KW-0175">Coiled coil</keyword>
<dbReference type="GO" id="GO:0001164">
    <property type="term" value="F:RNA polymerase I core promoter sequence-specific DNA binding"/>
    <property type="evidence" value="ECO:0007669"/>
    <property type="project" value="TreeGrafter"/>
</dbReference>
<sequence>MRLSMMPTAKKKLGGMGLFLRGPADSNVNGPGGSPRAAVVGLPATPAPVRADTGHTQLPQLQPPPEIVSSRQDQNHVGGSPRSIPVPKAGRYANLSNQPVVAMSLPPQQNQHFHPMQRTRTSASDHARDPPRGQNAWEDSTVGSMFGDHESRAASDRHRGHQGNHGRQHSDAAYHRPQNQSHATRGNQNQQAQHDENLPFVFGENGVLKVITASSGPHMSGAAAALNTTISNNLLSEQAVTVDDIYQDDRNVYESTPPKTNPLRRTKLPRRDAQELKRNSFSDRGGGGYASDAQSLGMSPERNSEAGEQIEKVRLEERVRRDRERERSREIERELELERQRERELQHKRSTVFENLTPVDTDEPNFNDTRAAVVVPSSDISAEDVQEALQRTPRANRQVKPPPITIQPTNLFKPEGILVRTSSRRQIQQPSAKESLTRKRRHSVDYDDSELNKMSFSDLRSQAFDYDPQAAAAMVVQQRQVTSGPVEGPIEERLAHYKTQGSMDQHEFFTRISADEWDESGDWFLEQFTSVVTKLKNARRAKRKLVEKFEDEIAQREEAVRIKVEGIGRTLEDLKEEGQTMMKGKETELEF</sequence>
<evidence type="ECO:0000256" key="2">
    <source>
        <dbReference type="SAM" id="MobiDB-lite"/>
    </source>
</evidence>
<feature type="compositionally biased region" description="Polar residues" evidence="2">
    <location>
        <begin position="177"/>
        <end position="191"/>
    </location>
</feature>
<feature type="domain" description="Extracellular mutant protein 11 C-terminal" evidence="3">
    <location>
        <begin position="445"/>
        <end position="582"/>
    </location>
</feature>
<dbReference type="EMBL" id="JAUEDM010000004">
    <property type="protein sequence ID" value="KAK3319282.1"/>
    <property type="molecule type" value="Genomic_DNA"/>
</dbReference>
<dbReference type="InterPro" id="IPR029178">
    <property type="entry name" value="Ecm11_C"/>
</dbReference>
<gene>
    <name evidence="4" type="ORF">B0H66DRAFT_477709</name>
</gene>
<dbReference type="GO" id="GO:0070860">
    <property type="term" value="C:RNA polymerase I core factor complex"/>
    <property type="evidence" value="ECO:0007669"/>
    <property type="project" value="TreeGrafter"/>
</dbReference>
<feature type="compositionally biased region" description="Polar residues" evidence="2">
    <location>
        <begin position="110"/>
        <end position="122"/>
    </location>
</feature>
<feature type="region of interest" description="Disordered" evidence="2">
    <location>
        <begin position="46"/>
        <end position="90"/>
    </location>
</feature>
<feature type="compositionally biased region" description="Polar residues" evidence="2">
    <location>
        <begin position="422"/>
        <end position="434"/>
    </location>
</feature>
<evidence type="ECO:0000313" key="5">
    <source>
        <dbReference type="Proteomes" id="UP001283341"/>
    </source>
</evidence>
<feature type="coiled-coil region" evidence="1">
    <location>
        <begin position="321"/>
        <end position="348"/>
    </location>
</feature>
<evidence type="ECO:0000256" key="1">
    <source>
        <dbReference type="SAM" id="Coils"/>
    </source>
</evidence>
<reference evidence="4" key="2">
    <citation type="submission" date="2023-06" db="EMBL/GenBank/DDBJ databases">
        <authorList>
            <consortium name="Lawrence Berkeley National Laboratory"/>
            <person name="Haridas S."/>
            <person name="Hensen N."/>
            <person name="Bonometti L."/>
            <person name="Westerberg I."/>
            <person name="Brannstrom I.O."/>
            <person name="Guillou S."/>
            <person name="Cros-Aarteil S."/>
            <person name="Calhoun S."/>
            <person name="Kuo A."/>
            <person name="Mondo S."/>
            <person name="Pangilinan J."/>
            <person name="Riley R."/>
            <person name="Labutti K."/>
            <person name="Andreopoulos B."/>
            <person name="Lipzen A."/>
            <person name="Chen C."/>
            <person name="Yanf M."/>
            <person name="Daum C."/>
            <person name="Ng V."/>
            <person name="Clum A."/>
            <person name="Steindorff A."/>
            <person name="Ohm R."/>
            <person name="Martin F."/>
            <person name="Silar P."/>
            <person name="Natvig D."/>
            <person name="Lalanne C."/>
            <person name="Gautier V."/>
            <person name="Ament-Velasquez S.L."/>
            <person name="Kruys A."/>
            <person name="Hutchinson M.I."/>
            <person name="Powell A.J."/>
            <person name="Barry K."/>
            <person name="Miller A.N."/>
            <person name="Grigoriev I.V."/>
            <person name="Debuchy R."/>
            <person name="Gladieux P."/>
            <person name="Thoren M.H."/>
            <person name="Johannesson H."/>
        </authorList>
    </citation>
    <scope>NUCLEOTIDE SEQUENCE</scope>
    <source>
        <strain evidence="4">CBS 118394</strain>
    </source>
</reference>
<feature type="compositionally biased region" description="Basic residues" evidence="2">
    <location>
        <begin position="158"/>
        <end position="167"/>
    </location>
</feature>
<feature type="region of interest" description="Disordered" evidence="2">
    <location>
        <begin position="250"/>
        <end position="310"/>
    </location>
</feature>
<name>A0AAE0I688_9PEZI</name>
<evidence type="ECO:0000313" key="4">
    <source>
        <dbReference type="EMBL" id="KAK3319282.1"/>
    </source>
</evidence>
<dbReference type="PANTHER" id="PTHR28244">
    <property type="entry name" value="RNA POLYMERASE I-SPECIFIC TRANSCRIPTION INITIATION FACTOR RRN11"/>
    <property type="match status" value="1"/>
</dbReference>
<dbReference type="AlphaFoldDB" id="A0AAE0I688"/>
<evidence type="ECO:0000259" key="3">
    <source>
        <dbReference type="Pfam" id="PF15463"/>
    </source>
</evidence>
<proteinExistence type="predicted"/>
<dbReference type="PANTHER" id="PTHR28244:SF3">
    <property type="entry name" value="EXTRACELLULAR MUTANT PROTEIN 11 C-TERMINAL DOMAIN-CONTAINING PROTEIN"/>
    <property type="match status" value="1"/>
</dbReference>
<feature type="region of interest" description="Disordered" evidence="2">
    <location>
        <begin position="422"/>
        <end position="444"/>
    </location>
</feature>
<dbReference type="Proteomes" id="UP001283341">
    <property type="component" value="Unassembled WGS sequence"/>
</dbReference>
<feature type="coiled-coil region" evidence="1">
    <location>
        <begin position="532"/>
        <end position="559"/>
    </location>
</feature>
<feature type="compositionally biased region" description="Basic and acidic residues" evidence="2">
    <location>
        <begin position="147"/>
        <end position="157"/>
    </location>
</feature>
<dbReference type="InterPro" id="IPR053029">
    <property type="entry name" value="RNA_pol_I-specific_init_factor"/>
</dbReference>
<comment type="caution">
    <text evidence="4">The sequence shown here is derived from an EMBL/GenBank/DDBJ whole genome shotgun (WGS) entry which is preliminary data.</text>
</comment>
<dbReference type="GO" id="GO:0042790">
    <property type="term" value="P:nucleolar large rRNA transcription by RNA polymerase I"/>
    <property type="evidence" value="ECO:0007669"/>
    <property type="project" value="TreeGrafter"/>
</dbReference>
<organism evidence="4 5">
    <name type="scientific">Apodospora peruviana</name>
    <dbReference type="NCBI Taxonomy" id="516989"/>
    <lineage>
        <taxon>Eukaryota</taxon>
        <taxon>Fungi</taxon>
        <taxon>Dikarya</taxon>
        <taxon>Ascomycota</taxon>
        <taxon>Pezizomycotina</taxon>
        <taxon>Sordariomycetes</taxon>
        <taxon>Sordariomycetidae</taxon>
        <taxon>Sordariales</taxon>
        <taxon>Lasiosphaeriaceae</taxon>
        <taxon>Apodospora</taxon>
    </lineage>
</organism>